<dbReference type="Pfam" id="PF03413">
    <property type="entry name" value="PepSY"/>
    <property type="match status" value="1"/>
</dbReference>
<keyword evidence="1" id="KW-0732">Signal</keyword>
<dbReference type="Gene3D" id="3.10.450.40">
    <property type="match status" value="1"/>
</dbReference>
<dbReference type="RefSeq" id="WP_011646323.1">
    <property type="nucleotide sequence ID" value="NZ_ARYI01000002.1"/>
</dbReference>
<evidence type="ECO:0000313" key="4">
    <source>
        <dbReference type="Proteomes" id="UP000025061"/>
    </source>
</evidence>
<dbReference type="AlphaFoldDB" id="A0A059FZ54"/>
<accession>A0A059FZ54</accession>
<feature type="chain" id="PRO_5001578414" description="PepSY domain-containing protein" evidence="1">
    <location>
        <begin position="22"/>
        <end position="108"/>
    </location>
</feature>
<dbReference type="EMBL" id="ARYI01000002">
    <property type="protein sequence ID" value="KCZ95742.1"/>
    <property type="molecule type" value="Genomic_DNA"/>
</dbReference>
<feature type="signal peptide" evidence="1">
    <location>
        <begin position="1"/>
        <end position="21"/>
    </location>
</feature>
<evidence type="ECO:0000313" key="3">
    <source>
        <dbReference type="EMBL" id="KCZ95742.1"/>
    </source>
</evidence>
<organism evidence="3 4">
    <name type="scientific">Hyphomonas hirschiana VP5</name>
    <dbReference type="NCBI Taxonomy" id="1280951"/>
    <lineage>
        <taxon>Bacteria</taxon>
        <taxon>Pseudomonadati</taxon>
        <taxon>Pseudomonadota</taxon>
        <taxon>Alphaproteobacteria</taxon>
        <taxon>Hyphomonadales</taxon>
        <taxon>Hyphomonadaceae</taxon>
        <taxon>Hyphomonas</taxon>
    </lineage>
</organism>
<keyword evidence="4" id="KW-1185">Reference proteome</keyword>
<dbReference type="InterPro" id="IPR025711">
    <property type="entry name" value="PepSY"/>
</dbReference>
<sequence>MKRILVLLAFTALTSAPAALAQQGGNPWANQFSPGQAREAVREGKTVPLSKVFKQLEREYGGYQLGAELYSRDDGSTFYEIDWMTEDGRKAHFTVDAQSGSVMNRRGG</sequence>
<dbReference type="PATRIC" id="fig|1280951.3.peg.643"/>
<gene>
    <name evidence="3" type="ORF">HHI_03187</name>
</gene>
<dbReference type="OrthoDB" id="7632485at2"/>
<feature type="domain" description="PepSY" evidence="2">
    <location>
        <begin position="48"/>
        <end position="104"/>
    </location>
</feature>
<dbReference type="Proteomes" id="UP000025061">
    <property type="component" value="Unassembled WGS sequence"/>
</dbReference>
<comment type="caution">
    <text evidence="3">The sequence shown here is derived from an EMBL/GenBank/DDBJ whole genome shotgun (WGS) entry which is preliminary data.</text>
</comment>
<proteinExistence type="predicted"/>
<evidence type="ECO:0000256" key="1">
    <source>
        <dbReference type="SAM" id="SignalP"/>
    </source>
</evidence>
<protein>
    <recommendedName>
        <fullName evidence="2">PepSY domain-containing protein</fullName>
    </recommendedName>
</protein>
<evidence type="ECO:0000259" key="2">
    <source>
        <dbReference type="Pfam" id="PF03413"/>
    </source>
</evidence>
<reference evidence="3 4" key="1">
    <citation type="submission" date="2013-04" db="EMBL/GenBank/DDBJ databases">
        <title>Hyphomonas hirschiana VP5 Genome Sequencing.</title>
        <authorList>
            <person name="Lai Q."/>
            <person name="Shao Z."/>
        </authorList>
    </citation>
    <scope>NUCLEOTIDE SEQUENCE [LARGE SCALE GENOMIC DNA]</scope>
    <source>
        <strain evidence="3 4">VP5</strain>
    </source>
</reference>
<name>A0A059FZ54_9PROT</name>